<keyword evidence="2" id="KW-0479">Metal-binding</keyword>
<sequence>MNTLDYAQVLKEVIREVVAAGELLVAEWQRPSGPRGSGDKADVDLEIESLLRTGLIEILNCDFWGEETGSQLNGAEHLWVVDPNDGTADFLSGFKGSSISVGLLFRSKPVLGVVYAPVTEDRGPDCIAWALGTDYIYRNGLMLKRSLCDIELQRSASVLVSNGARKKLGLNAQLCAPATPVPTTSIAYRLAAAAAGDAIAAISLVPTSAHDVVAGHAILLGAGGVLVDETGEAIGYDSIEKLKTTSKRCFGGAPAACRDLVMRDWDIVFR</sequence>
<keyword evidence="4" id="KW-1185">Reference proteome</keyword>
<dbReference type="Gene3D" id="3.40.190.80">
    <property type="match status" value="1"/>
</dbReference>
<feature type="binding site" evidence="2">
    <location>
        <position position="66"/>
    </location>
    <ligand>
        <name>Mg(2+)</name>
        <dbReference type="ChEBI" id="CHEBI:18420"/>
        <label>1</label>
        <note>catalytic</note>
    </ligand>
</feature>
<dbReference type="GO" id="GO:0007165">
    <property type="term" value="P:signal transduction"/>
    <property type="evidence" value="ECO:0007669"/>
    <property type="project" value="TreeGrafter"/>
</dbReference>
<dbReference type="GO" id="GO:0006020">
    <property type="term" value="P:inositol metabolic process"/>
    <property type="evidence" value="ECO:0007669"/>
    <property type="project" value="TreeGrafter"/>
</dbReference>
<protein>
    <submittedName>
        <fullName evidence="3">Myo-inositol-1(Or 4)-monophosphatase</fullName>
    </submittedName>
</protein>
<dbReference type="RefSeq" id="WP_092383476.1">
    <property type="nucleotide sequence ID" value="NZ_LT629787.1"/>
</dbReference>
<dbReference type="GO" id="GO:0008934">
    <property type="term" value="F:inositol monophosphate 1-phosphatase activity"/>
    <property type="evidence" value="ECO:0007669"/>
    <property type="project" value="TreeGrafter"/>
</dbReference>
<feature type="binding site" evidence="2">
    <location>
        <position position="85"/>
    </location>
    <ligand>
        <name>Mg(2+)</name>
        <dbReference type="ChEBI" id="CHEBI:18420"/>
        <label>1</label>
        <note>catalytic</note>
    </ligand>
</feature>
<evidence type="ECO:0000313" key="4">
    <source>
        <dbReference type="Proteomes" id="UP000243924"/>
    </source>
</evidence>
<evidence type="ECO:0000313" key="3">
    <source>
        <dbReference type="EMBL" id="SDT89966.1"/>
    </source>
</evidence>
<dbReference type="Pfam" id="PF00459">
    <property type="entry name" value="Inositol_P"/>
    <property type="match status" value="1"/>
</dbReference>
<reference evidence="4" key="1">
    <citation type="submission" date="2016-10" db="EMBL/GenBank/DDBJ databases">
        <authorList>
            <person name="Varghese N."/>
            <person name="Submissions S."/>
        </authorList>
    </citation>
    <scope>NUCLEOTIDE SEQUENCE [LARGE SCALE GENOMIC DNA]</scope>
    <source>
        <strain evidence="4">CECT 8338</strain>
    </source>
</reference>
<feature type="binding site" evidence="2">
    <location>
        <position position="82"/>
    </location>
    <ligand>
        <name>Mg(2+)</name>
        <dbReference type="ChEBI" id="CHEBI:18420"/>
        <label>1</label>
        <note>catalytic</note>
    </ligand>
</feature>
<dbReference type="EMBL" id="LT629787">
    <property type="protein sequence ID" value="SDT89966.1"/>
    <property type="molecule type" value="Genomic_DNA"/>
</dbReference>
<name>A0A1H2E455_9GAMM</name>
<dbReference type="OrthoDB" id="9785695at2"/>
<dbReference type="InterPro" id="IPR000760">
    <property type="entry name" value="Inositol_monophosphatase-like"/>
</dbReference>
<dbReference type="SUPFAM" id="SSF56655">
    <property type="entry name" value="Carbohydrate phosphatase"/>
    <property type="match status" value="1"/>
</dbReference>
<dbReference type="Proteomes" id="UP000243924">
    <property type="component" value="Chromosome I"/>
</dbReference>
<evidence type="ECO:0000256" key="2">
    <source>
        <dbReference type="PIRSR" id="PIRSR600760-2"/>
    </source>
</evidence>
<comment type="cofactor">
    <cofactor evidence="2">
        <name>Mg(2+)</name>
        <dbReference type="ChEBI" id="CHEBI:18420"/>
    </cofactor>
</comment>
<proteinExistence type="inferred from homology"/>
<keyword evidence="2" id="KW-0460">Magnesium</keyword>
<dbReference type="AlphaFoldDB" id="A0A1H2E455"/>
<gene>
    <name evidence="3" type="ORF">SAMN05216210_0323</name>
</gene>
<organism evidence="3 4">
    <name type="scientific">Halopseudomonas salegens</name>
    <dbReference type="NCBI Taxonomy" id="1434072"/>
    <lineage>
        <taxon>Bacteria</taxon>
        <taxon>Pseudomonadati</taxon>
        <taxon>Pseudomonadota</taxon>
        <taxon>Gammaproteobacteria</taxon>
        <taxon>Pseudomonadales</taxon>
        <taxon>Pseudomonadaceae</taxon>
        <taxon>Halopseudomonas</taxon>
    </lineage>
</organism>
<dbReference type="STRING" id="1434072.SAMN05216210_0323"/>
<evidence type="ECO:0000256" key="1">
    <source>
        <dbReference type="ARBA" id="ARBA00009759"/>
    </source>
</evidence>
<dbReference type="Gene3D" id="3.30.540.10">
    <property type="entry name" value="Fructose-1,6-Bisphosphatase, subunit A, domain 1"/>
    <property type="match status" value="1"/>
</dbReference>
<dbReference type="PANTHER" id="PTHR20854">
    <property type="entry name" value="INOSITOL MONOPHOSPHATASE"/>
    <property type="match status" value="1"/>
</dbReference>
<feature type="binding site" evidence="2">
    <location>
        <position position="211"/>
    </location>
    <ligand>
        <name>Mg(2+)</name>
        <dbReference type="ChEBI" id="CHEBI:18420"/>
        <label>1</label>
        <note>catalytic</note>
    </ligand>
</feature>
<dbReference type="PANTHER" id="PTHR20854:SF4">
    <property type="entry name" value="INOSITOL-1-MONOPHOSPHATASE-RELATED"/>
    <property type="match status" value="1"/>
</dbReference>
<accession>A0A1H2E455</accession>
<comment type="similarity">
    <text evidence="1">Belongs to the inositol monophosphatase superfamily.</text>
</comment>
<dbReference type="GO" id="GO:0046872">
    <property type="term" value="F:metal ion binding"/>
    <property type="evidence" value="ECO:0007669"/>
    <property type="project" value="UniProtKB-KW"/>
</dbReference>